<evidence type="ECO:0000256" key="5">
    <source>
        <dbReference type="ARBA" id="ARBA00022552"/>
    </source>
</evidence>
<dbReference type="GO" id="GO:0003723">
    <property type="term" value="F:RNA binding"/>
    <property type="evidence" value="ECO:0007669"/>
    <property type="project" value="UniProtKB-KW"/>
</dbReference>
<dbReference type="HOGENOM" id="CLU_063514_1_3_1"/>
<dbReference type="RefSeq" id="XP_048517936.1">
    <property type="nucleotide sequence ID" value="XM_048661979.1"/>
</dbReference>
<name>J3JZG6_DENPD</name>
<dbReference type="GO" id="GO:0000177">
    <property type="term" value="C:cytoplasmic exosome (RNase complex)"/>
    <property type="evidence" value="ECO:0007669"/>
    <property type="project" value="TreeGrafter"/>
</dbReference>
<reference evidence="10" key="1">
    <citation type="journal article" date="2012" name="Insect Biochem. Mol. Biol.">
        <title>Transcriptome and full-length cDNA resources for the mountain pine beetle, Dendroctonus ponderosae Hopkins, a major insect pest of pine forests.</title>
        <authorList>
            <person name="Keeling C.I."/>
            <person name="Henderson H."/>
            <person name="Li M."/>
            <person name="Yuen M."/>
            <person name="Clark E.L."/>
            <person name="Fraser J.D."/>
            <person name="Huber D.P."/>
            <person name="Liao N.Y."/>
            <person name="Roderick Docking T."/>
            <person name="Birol I."/>
            <person name="Chan S.K."/>
            <person name="Taylor G.A."/>
            <person name="Palmquist D."/>
            <person name="Jones S.J."/>
            <person name="Bohlmann J."/>
        </authorList>
    </citation>
    <scope>NUCLEOTIDE SEQUENCE</scope>
    <source>
        <tissue evidence="10">Pupae</tissue>
    </source>
</reference>
<keyword evidence="7" id="KW-0694">RNA-binding</keyword>
<accession>J3JZG6</accession>
<evidence type="ECO:0000256" key="6">
    <source>
        <dbReference type="ARBA" id="ARBA00022835"/>
    </source>
</evidence>
<dbReference type="GO" id="GO:0034475">
    <property type="term" value="P:U4 snRNA 3'-end processing"/>
    <property type="evidence" value="ECO:0007669"/>
    <property type="project" value="TreeGrafter"/>
</dbReference>
<evidence type="ECO:0000259" key="9">
    <source>
        <dbReference type="Pfam" id="PF01138"/>
    </source>
</evidence>
<organism evidence="10">
    <name type="scientific">Dendroctonus ponderosae</name>
    <name type="common">Mountain pine beetle</name>
    <dbReference type="NCBI Taxonomy" id="77166"/>
    <lineage>
        <taxon>Eukaryota</taxon>
        <taxon>Metazoa</taxon>
        <taxon>Ecdysozoa</taxon>
        <taxon>Arthropoda</taxon>
        <taxon>Hexapoda</taxon>
        <taxon>Insecta</taxon>
        <taxon>Pterygota</taxon>
        <taxon>Neoptera</taxon>
        <taxon>Endopterygota</taxon>
        <taxon>Coleoptera</taxon>
        <taxon>Polyphaga</taxon>
        <taxon>Cucujiformia</taxon>
        <taxon>Curculionidae</taxon>
        <taxon>Scolytinae</taxon>
        <taxon>Dendroctonus</taxon>
    </lineage>
</organism>
<keyword evidence="4" id="KW-0963">Cytoplasm</keyword>
<dbReference type="PANTHER" id="PTHR11953">
    <property type="entry name" value="EXOSOME COMPLEX COMPONENT"/>
    <property type="match status" value="1"/>
</dbReference>
<dbReference type="GO" id="GO:0071028">
    <property type="term" value="P:nuclear mRNA surveillance"/>
    <property type="evidence" value="ECO:0007669"/>
    <property type="project" value="TreeGrafter"/>
</dbReference>
<dbReference type="GO" id="GO:0071051">
    <property type="term" value="P:poly(A)-dependent snoRNA 3'-end processing"/>
    <property type="evidence" value="ECO:0007669"/>
    <property type="project" value="TreeGrafter"/>
</dbReference>
<dbReference type="CTD" id="40173"/>
<dbReference type="Pfam" id="PF01138">
    <property type="entry name" value="RNase_PH"/>
    <property type="match status" value="1"/>
</dbReference>
<dbReference type="EMBL" id="BT128648">
    <property type="protein sequence ID" value="AEE63605.1"/>
    <property type="molecule type" value="mRNA"/>
</dbReference>
<keyword evidence="8" id="KW-0539">Nucleus</keyword>
<comment type="subcellular location">
    <subcellularLocation>
        <location evidence="2">Cytoplasm</location>
    </subcellularLocation>
    <subcellularLocation>
        <location evidence="1">Nucleus</location>
    </subcellularLocation>
</comment>
<evidence type="ECO:0000256" key="2">
    <source>
        <dbReference type="ARBA" id="ARBA00004496"/>
    </source>
</evidence>
<evidence type="ECO:0000256" key="1">
    <source>
        <dbReference type="ARBA" id="ARBA00004123"/>
    </source>
</evidence>
<keyword evidence="5" id="KW-0698">rRNA processing</keyword>
<dbReference type="InterPro" id="IPR001247">
    <property type="entry name" value="ExoRNase_PH_dom1"/>
</dbReference>
<dbReference type="SUPFAM" id="SSF55666">
    <property type="entry name" value="Ribonuclease PH domain 2-like"/>
    <property type="match status" value="1"/>
</dbReference>
<comment type="similarity">
    <text evidence="3">Belongs to the RNase PH family.</text>
</comment>
<dbReference type="InterPro" id="IPR020568">
    <property type="entry name" value="Ribosomal_Su5_D2-typ_SF"/>
</dbReference>
<evidence type="ECO:0000256" key="3">
    <source>
        <dbReference type="ARBA" id="ARBA00006678"/>
    </source>
</evidence>
<evidence type="ECO:0000313" key="10">
    <source>
        <dbReference type="EMBL" id="AEE63605.1"/>
    </source>
</evidence>
<dbReference type="InterPro" id="IPR036345">
    <property type="entry name" value="ExoRNase_PH_dom2_sf"/>
</dbReference>
<dbReference type="GO" id="GO:0006364">
    <property type="term" value="P:rRNA processing"/>
    <property type="evidence" value="ECO:0007669"/>
    <property type="project" value="UniProtKB-KW"/>
</dbReference>
<proteinExistence type="evidence at transcript level"/>
<dbReference type="PANTHER" id="PTHR11953:SF2">
    <property type="entry name" value="EXOSOME COMPLEX COMPONENT MTR3"/>
    <property type="match status" value="1"/>
</dbReference>
<dbReference type="SUPFAM" id="SSF54211">
    <property type="entry name" value="Ribosomal protein S5 domain 2-like"/>
    <property type="match status" value="1"/>
</dbReference>
<dbReference type="KEGG" id="dpa:109545669"/>
<dbReference type="InterPro" id="IPR027408">
    <property type="entry name" value="PNPase/RNase_PH_dom_sf"/>
</dbReference>
<evidence type="ECO:0000256" key="4">
    <source>
        <dbReference type="ARBA" id="ARBA00022490"/>
    </source>
</evidence>
<sequence length="269" mass="29899">MPIDHKRINGPDESVPYELFARSAAKDKPRDALKGQELEVDACDGQRKIYLQTGVITQAKGSAYIEIGDTKVIVSVFDPREIPNRIDYGLKGEVYCEFKYAPFSCKKRMMHQQNNEEKQSSDIMRKALESTVCLHELPNFQVDVYAMVLEEDGSALSAAIIAGGVALTLAGVPMYDQITSVTLGVRNGALIEPPFDDSGKEPPSCDNGLVVLSKLHSQTQICQFYQRGFMSKENVKKCIEVLSKQCDNIVPIVQKCLVKRIVHDIKGDQ</sequence>
<dbReference type="GO" id="GO:0005730">
    <property type="term" value="C:nucleolus"/>
    <property type="evidence" value="ECO:0007669"/>
    <property type="project" value="TreeGrafter"/>
</dbReference>
<dbReference type="InterPro" id="IPR050080">
    <property type="entry name" value="RNase_PH"/>
</dbReference>
<keyword evidence="6" id="KW-0271">Exosome</keyword>
<dbReference type="Gene3D" id="3.30.230.70">
    <property type="entry name" value="GHMP Kinase, N-terminal domain"/>
    <property type="match status" value="1"/>
</dbReference>
<dbReference type="GO" id="GO:0000176">
    <property type="term" value="C:nuclear exosome (RNase complex)"/>
    <property type="evidence" value="ECO:0007669"/>
    <property type="project" value="TreeGrafter"/>
</dbReference>
<evidence type="ECO:0000256" key="7">
    <source>
        <dbReference type="ARBA" id="ARBA00022884"/>
    </source>
</evidence>
<feature type="domain" description="Exoribonuclease phosphorolytic" evidence="9">
    <location>
        <begin position="46"/>
        <end position="173"/>
    </location>
</feature>
<dbReference type="GeneID" id="109545669"/>
<dbReference type="GO" id="GO:0016075">
    <property type="term" value="P:rRNA catabolic process"/>
    <property type="evidence" value="ECO:0007669"/>
    <property type="project" value="TreeGrafter"/>
</dbReference>
<protein>
    <recommendedName>
        <fullName evidence="9">Exoribonuclease phosphorolytic domain-containing protein</fullName>
    </recommendedName>
</protein>
<dbReference type="AlphaFoldDB" id="J3JZG6"/>
<dbReference type="CDD" id="cd11371">
    <property type="entry name" value="RNase_PH_MTR3"/>
    <property type="match status" value="1"/>
</dbReference>
<dbReference type="OrthoDB" id="2504340at2759"/>
<evidence type="ECO:0000256" key="8">
    <source>
        <dbReference type="ARBA" id="ARBA00023242"/>
    </source>
</evidence>